<dbReference type="InterPro" id="IPR046939">
    <property type="entry name" value="TPPII_C_sf"/>
</dbReference>
<reference evidence="14 15" key="1">
    <citation type="journal article" date="2024" name="Nat. Commun.">
        <title>Phylogenomics reveals the evolutionary origins of lichenization in chlorophyte algae.</title>
        <authorList>
            <person name="Puginier C."/>
            <person name="Libourel C."/>
            <person name="Otte J."/>
            <person name="Skaloud P."/>
            <person name="Haon M."/>
            <person name="Grisel S."/>
            <person name="Petersen M."/>
            <person name="Berrin J.G."/>
            <person name="Delaux P.M."/>
            <person name="Dal Grande F."/>
            <person name="Keller J."/>
        </authorList>
    </citation>
    <scope>NUCLEOTIDE SEQUENCE [LARGE SCALE GENOMIC DNA]</scope>
    <source>
        <strain evidence="14 15">SAG 2145</strain>
    </source>
</reference>
<dbReference type="Gene3D" id="1.25.40.710">
    <property type="match status" value="1"/>
</dbReference>
<feature type="compositionally biased region" description="Basic and acidic residues" evidence="9">
    <location>
        <begin position="741"/>
        <end position="751"/>
    </location>
</feature>
<dbReference type="Pfam" id="PF21316">
    <property type="entry name" value="TPPII_GBD"/>
    <property type="match status" value="1"/>
</dbReference>
<comment type="caution">
    <text evidence="14">The sequence shown here is derived from an EMBL/GenBank/DDBJ whole genome shotgun (WGS) entry which is preliminary data.</text>
</comment>
<proteinExistence type="inferred from homology"/>
<keyword evidence="6 8" id="KW-0378">Hydrolase</keyword>
<keyword evidence="4" id="KW-0031">Aminopeptidase</keyword>
<dbReference type="GO" id="GO:0005829">
    <property type="term" value="C:cytosol"/>
    <property type="evidence" value="ECO:0007669"/>
    <property type="project" value="TreeGrafter"/>
</dbReference>
<evidence type="ECO:0000313" key="15">
    <source>
        <dbReference type="Proteomes" id="UP001438707"/>
    </source>
</evidence>
<evidence type="ECO:0000259" key="10">
    <source>
        <dbReference type="Pfam" id="PF00082"/>
    </source>
</evidence>
<dbReference type="InterPro" id="IPR023828">
    <property type="entry name" value="Peptidase_S8_Ser-AS"/>
</dbReference>
<dbReference type="PANTHER" id="PTHR43806">
    <property type="entry name" value="PEPTIDASE S8"/>
    <property type="match status" value="1"/>
</dbReference>
<dbReference type="InterPro" id="IPR050131">
    <property type="entry name" value="Peptidase_S8_subtilisin-like"/>
</dbReference>
<evidence type="ECO:0000313" key="14">
    <source>
        <dbReference type="EMBL" id="KAK9833601.1"/>
    </source>
</evidence>
<dbReference type="GO" id="GO:0004177">
    <property type="term" value="F:aminopeptidase activity"/>
    <property type="evidence" value="ECO:0007669"/>
    <property type="project" value="UniProtKB-KW"/>
</dbReference>
<dbReference type="EMBL" id="JALJOS010000010">
    <property type="protein sequence ID" value="KAK9833601.1"/>
    <property type="molecule type" value="Genomic_DNA"/>
</dbReference>
<dbReference type="GO" id="GO:0004252">
    <property type="term" value="F:serine-type endopeptidase activity"/>
    <property type="evidence" value="ECO:0007669"/>
    <property type="project" value="UniProtKB-UniRule"/>
</dbReference>
<gene>
    <name evidence="14" type="ORF">WJX74_000321</name>
</gene>
<dbReference type="Pfam" id="PF12580">
    <property type="entry name" value="TPPII"/>
    <property type="match status" value="1"/>
</dbReference>
<evidence type="ECO:0000256" key="5">
    <source>
        <dbReference type="ARBA" id="ARBA00022670"/>
    </source>
</evidence>
<protein>
    <recommendedName>
        <fullName evidence="3">tripeptidyl-peptidase II</fullName>
        <ecNumber evidence="3">3.4.14.10</ecNumber>
    </recommendedName>
</protein>
<dbReference type="InterPro" id="IPR046940">
    <property type="entry name" value="TPPII_Ig-like_sf"/>
</dbReference>
<feature type="domain" description="Tripeptidyl peptidase II second Ig-like" evidence="11">
    <location>
        <begin position="889"/>
        <end position="1076"/>
    </location>
</feature>
<evidence type="ECO:0000256" key="2">
    <source>
        <dbReference type="ARBA" id="ARBA00011073"/>
    </source>
</evidence>
<dbReference type="FunFam" id="3.40.50.200:FF:000013">
    <property type="entry name" value="Tripeptidyl-peptidase 2 homolog"/>
    <property type="match status" value="1"/>
</dbReference>
<feature type="domain" description="Tripeptidyl-peptidase II first Ig-like" evidence="12">
    <location>
        <begin position="577"/>
        <end position="683"/>
    </location>
</feature>
<feature type="domain" description="Tripeptidyl-peptidase II galactose-binding" evidence="13">
    <location>
        <begin position="764"/>
        <end position="852"/>
    </location>
</feature>
<evidence type="ECO:0000256" key="7">
    <source>
        <dbReference type="ARBA" id="ARBA00022825"/>
    </source>
</evidence>
<dbReference type="InterPro" id="IPR015500">
    <property type="entry name" value="Peptidase_S8_subtilisin-rel"/>
</dbReference>
<dbReference type="InterPro" id="IPR036852">
    <property type="entry name" value="Peptidase_S8/S53_dom_sf"/>
</dbReference>
<evidence type="ECO:0000256" key="8">
    <source>
        <dbReference type="PROSITE-ProRule" id="PRU01240"/>
    </source>
</evidence>
<dbReference type="GO" id="GO:0008240">
    <property type="term" value="F:tripeptidyl-peptidase activity"/>
    <property type="evidence" value="ECO:0007669"/>
    <property type="project" value="UniProtKB-EC"/>
</dbReference>
<feature type="domain" description="Peptidase S8/S53" evidence="10">
    <location>
        <begin position="36"/>
        <end position="541"/>
    </location>
</feature>
<dbReference type="Proteomes" id="UP001438707">
    <property type="component" value="Unassembled WGS sequence"/>
</dbReference>
<evidence type="ECO:0000256" key="9">
    <source>
        <dbReference type="SAM" id="MobiDB-lite"/>
    </source>
</evidence>
<dbReference type="Pfam" id="PF21223">
    <property type="entry name" value="TPPII_Ig-like-1"/>
    <property type="match status" value="1"/>
</dbReference>
<evidence type="ECO:0000256" key="1">
    <source>
        <dbReference type="ARBA" id="ARBA00001910"/>
    </source>
</evidence>
<sequence length="1419" mass="152862">MSSSAASGPTELFLGAMPKTEIGALGFLKANPTYDGRGIVVAIFDTGIDPGTAGLQTTPDGKPKIIDSIDCTGSCDVDTSRVLKADANGCIQGLFGTTLQLNSSWENPSGDWHVGAKRAFELFPGPLKKRMQVRRKERWDLHQSRAIEGALAGASDPESSSPSWAKMDLNSLEQGSGELLKQAQALIASQEEHHGKKEREERAKLLQDMEEHYKDMGPMLDCIVWHDGSNWRAALDTTDFLDDMSPSNDKPLSGRLQDFTPLTNYSIEHKYGTFSTEDACNFVCNIYNDGNVLSVVVDAGMHGTHVAGITAAYHPENAALNGCAPGAQIISCKIGDSRLGSCETNVGLTRALIAVAQHKADLINMSYGEPTATPNAGRFIDLVNEVVYQHGAIFISSAGNAGPALSTAGAAGGTTSAIVGIGAYVSPELASAGHALREALPQGQAYNFTSRGPAADGDLGVSLCAPGGAVSTVPQWSQQTRQLANGTSMASPNACGGVALILSGLKQLGLSITPTRVRRALENTAHPVSDSADASFTYGQGLLQVHKAFEYLHKAEDVDKPDRWYDVRVKRTDSTQPSQRGVYLRDPWHSRRPVSFTCEVKPNMRRGADVKTEKLEAEDELQLRATADWLDCPSSLILPFNGRTFETKVTASSLPEGLHYAEVQGIDTKAPWRGPIFRIPVTVMRPLHVGPQLQPPPPASLIGRTHNTAAFPVPNHDANPFPSAPTSEAPIPIEEPNVSGKADHKEGGGQDMRECSARLGKLDFTPGLELRRFVAVPEGATWGELRLRAGSHETPKIFMIRAQQLLPHTRHTSTEAKAAVSMSAHAEHVVAFSAVAGATVELTVAQVWNSLGAGQLEVDVMFHGIEARPAIGNVLDGSAGNMKLLLRAPFSTEKLQMSAQLTKVRIPLRPTSSTLLPLRGDRDRLPMGKVVHSLVLTYKLNVIEPGKHTPTLPTLNGYMYDGELEAQMYMIFDANKHLISTADIYPEQGKTQLAKGEYTIRVLLRHDSVPLLEKLRDKVCVVERELTEKVTVPIYRSNSDSVKAANSLKDSMLHPGERVAIFLGPVPDDKIPKDAQPGTLMPGTLKLGKLSAQSGGGDIPSPLHFEFCVPPKKTPSKDSPADGKAGAEKEAPSLEIQFKEAVRDAQLKLLKEQRGKPEADEATLASQLDALVKEHPGHLPILQEKLKQVAATNAKDNKSTAKVIEGADAIMESCNIADLSLHVARKTQPPGKKAEQKALDEQKAAVLEALEAKLGAQLGLLEGLLDSKEGGQPAPSSDADTSATSTLAASDGAESSEQSSSSAAADTSASCPAGDELSSDPRELAEAVLAMEDTFANLQIWADLNDAHYVLLHARREALQGRPASALRLLEKSKPGDKPFSKEHIKLRSRLCKRLGWRHWQRYEDSRIKDLFPLDYPLF</sequence>
<dbReference type="SUPFAM" id="SSF52743">
    <property type="entry name" value="Subtilisin-like"/>
    <property type="match status" value="1"/>
</dbReference>
<evidence type="ECO:0000259" key="12">
    <source>
        <dbReference type="Pfam" id="PF21223"/>
    </source>
</evidence>
<comment type="similarity">
    <text evidence="2 8">Belongs to the peptidase S8 family.</text>
</comment>
<dbReference type="EC" id="3.4.14.10" evidence="3"/>
<evidence type="ECO:0000256" key="6">
    <source>
        <dbReference type="ARBA" id="ARBA00022801"/>
    </source>
</evidence>
<keyword evidence="15" id="KW-1185">Reference proteome</keyword>
<dbReference type="Pfam" id="PF00082">
    <property type="entry name" value="Peptidase_S8"/>
    <property type="match status" value="1"/>
</dbReference>
<feature type="region of interest" description="Disordered" evidence="9">
    <location>
        <begin position="1266"/>
        <end position="1318"/>
    </location>
</feature>
<dbReference type="InterPro" id="IPR022229">
    <property type="entry name" value="TPPII_Ig-like-2"/>
</dbReference>
<feature type="compositionally biased region" description="Basic and acidic residues" evidence="9">
    <location>
        <begin position="1115"/>
        <end position="1132"/>
    </location>
</feature>
<evidence type="ECO:0000259" key="11">
    <source>
        <dbReference type="Pfam" id="PF12580"/>
    </source>
</evidence>
<feature type="region of interest" description="Disordered" evidence="9">
    <location>
        <begin position="1111"/>
        <end position="1132"/>
    </location>
</feature>
<feature type="compositionally biased region" description="Low complexity" evidence="9">
    <location>
        <begin position="1273"/>
        <end position="1310"/>
    </location>
</feature>
<keyword evidence="5 8" id="KW-0645">Protease</keyword>
<evidence type="ECO:0000259" key="13">
    <source>
        <dbReference type="Pfam" id="PF21316"/>
    </source>
</evidence>
<keyword evidence="7 8" id="KW-0720">Serine protease</keyword>
<name>A0AAW1RJF3_9CHLO</name>
<organism evidence="14 15">
    <name type="scientific">Apatococcus lobatus</name>
    <dbReference type="NCBI Taxonomy" id="904363"/>
    <lineage>
        <taxon>Eukaryota</taxon>
        <taxon>Viridiplantae</taxon>
        <taxon>Chlorophyta</taxon>
        <taxon>core chlorophytes</taxon>
        <taxon>Trebouxiophyceae</taxon>
        <taxon>Chlorellales</taxon>
        <taxon>Chlorellaceae</taxon>
        <taxon>Apatococcus</taxon>
    </lineage>
</organism>
<dbReference type="InterPro" id="IPR048384">
    <property type="entry name" value="TPPII_GBD"/>
</dbReference>
<accession>A0AAW1RJF3</accession>
<feature type="active site" description="Charge relay system" evidence="8">
    <location>
        <position position="488"/>
    </location>
</feature>
<dbReference type="Gene3D" id="2.60.40.3170">
    <property type="match status" value="1"/>
</dbReference>
<dbReference type="PROSITE" id="PS00138">
    <property type="entry name" value="SUBTILASE_SER"/>
    <property type="match status" value="1"/>
</dbReference>
<dbReference type="PRINTS" id="PR00723">
    <property type="entry name" value="SUBTILISIN"/>
</dbReference>
<feature type="active site" description="Charge relay system" evidence="8">
    <location>
        <position position="45"/>
    </location>
</feature>
<evidence type="ECO:0000256" key="3">
    <source>
        <dbReference type="ARBA" id="ARBA00012462"/>
    </source>
</evidence>
<comment type="catalytic activity">
    <reaction evidence="1">
        <text>Release of an N-terminal tripeptide from a polypeptide.</text>
        <dbReference type="EC" id="3.4.14.10"/>
    </reaction>
</comment>
<evidence type="ECO:0000256" key="4">
    <source>
        <dbReference type="ARBA" id="ARBA00022438"/>
    </source>
</evidence>
<dbReference type="InterPro" id="IPR048383">
    <property type="entry name" value="TPPII_Ig-like-1"/>
</dbReference>
<dbReference type="PANTHER" id="PTHR43806:SF14">
    <property type="entry name" value="TRIPEPTIDYL-PEPTIDASE 2"/>
    <property type="match status" value="1"/>
</dbReference>
<dbReference type="Gene3D" id="3.40.50.200">
    <property type="entry name" value="Peptidase S8/S53 domain"/>
    <property type="match status" value="2"/>
</dbReference>
<feature type="active site" description="Charge relay system" evidence="8">
    <location>
        <position position="302"/>
    </location>
</feature>
<dbReference type="PROSITE" id="PS51892">
    <property type="entry name" value="SUBTILASE"/>
    <property type="match status" value="1"/>
</dbReference>
<feature type="region of interest" description="Disordered" evidence="9">
    <location>
        <begin position="721"/>
        <end position="751"/>
    </location>
</feature>
<dbReference type="GO" id="GO:0006508">
    <property type="term" value="P:proteolysis"/>
    <property type="evidence" value="ECO:0007669"/>
    <property type="project" value="UniProtKB-KW"/>
</dbReference>
<dbReference type="InterPro" id="IPR000209">
    <property type="entry name" value="Peptidase_S8/S53_dom"/>
</dbReference>